<comment type="caution">
    <text evidence="3">The sequence shown here is derived from an EMBL/GenBank/DDBJ whole genome shotgun (WGS) entry which is preliminary data.</text>
</comment>
<sequence>MKKRLSELPVGAKGKITGFYQDSIRCRERLASMGLTPNTVLEILRIAPMGDPVEIKVRGYMLSLRLDEARSVVVEEV</sequence>
<dbReference type="RefSeq" id="WP_067617280.1">
    <property type="nucleotide sequence ID" value="NZ_MAGO01000005.1"/>
</dbReference>
<dbReference type="AlphaFoldDB" id="A0A1B9F643"/>
<dbReference type="STRING" id="1156395.DBT_1090"/>
<dbReference type="Proteomes" id="UP000093080">
    <property type="component" value="Unassembled WGS sequence"/>
</dbReference>
<keyword evidence="1" id="KW-0408">Iron</keyword>
<proteinExistence type="predicted"/>
<evidence type="ECO:0000313" key="4">
    <source>
        <dbReference type="Proteomes" id="UP000093080"/>
    </source>
</evidence>
<dbReference type="Pfam" id="PF04023">
    <property type="entry name" value="FeoA"/>
    <property type="match status" value="1"/>
</dbReference>
<dbReference type="InterPro" id="IPR008988">
    <property type="entry name" value="Transcriptional_repressor_C"/>
</dbReference>
<protein>
    <submittedName>
        <fullName evidence="3">Ferrous iron transport protein A</fullName>
    </submittedName>
</protein>
<gene>
    <name evidence="3" type="ORF">DBT_1090</name>
</gene>
<dbReference type="EMBL" id="MAGO01000005">
    <property type="protein sequence ID" value="OCC15343.1"/>
    <property type="molecule type" value="Genomic_DNA"/>
</dbReference>
<dbReference type="InterPro" id="IPR038157">
    <property type="entry name" value="FeoA_core_dom"/>
</dbReference>
<dbReference type="Gene3D" id="2.30.30.90">
    <property type="match status" value="1"/>
</dbReference>
<keyword evidence="4" id="KW-1185">Reference proteome</keyword>
<evidence type="ECO:0000259" key="2">
    <source>
        <dbReference type="SMART" id="SM00899"/>
    </source>
</evidence>
<feature type="domain" description="Ferrous iron transporter FeoA-like" evidence="2">
    <location>
        <begin position="3"/>
        <end position="76"/>
    </location>
</feature>
<dbReference type="GO" id="GO:0046914">
    <property type="term" value="F:transition metal ion binding"/>
    <property type="evidence" value="ECO:0007669"/>
    <property type="project" value="InterPro"/>
</dbReference>
<dbReference type="InterPro" id="IPR007167">
    <property type="entry name" value="Fe-transptr_FeoA-like"/>
</dbReference>
<name>A0A1B9F643_9BACT</name>
<reference evidence="3 4" key="1">
    <citation type="submission" date="2016-06" db="EMBL/GenBank/DDBJ databases">
        <title>Respiratory ammonification of nitrate coupled to the oxidation of elemental sulfur in deep-sea autotrophic thermophilic bacteria.</title>
        <authorList>
            <person name="Slobodkina G.B."/>
            <person name="Mardanov A.V."/>
            <person name="Ravin N.V."/>
            <person name="Frolova A.A."/>
            <person name="Viryasiv M.B."/>
            <person name="Chernyh N.A."/>
            <person name="Bonch-Osmolovskaya E.A."/>
            <person name="Slobodkin A.I."/>
        </authorList>
    </citation>
    <scope>NUCLEOTIDE SEQUENCE [LARGE SCALE GENOMIC DNA]</scope>
    <source>
        <strain evidence="3 4">S69</strain>
    </source>
</reference>
<dbReference type="SUPFAM" id="SSF50037">
    <property type="entry name" value="C-terminal domain of transcriptional repressors"/>
    <property type="match status" value="1"/>
</dbReference>
<dbReference type="PANTHER" id="PTHR42954">
    <property type="entry name" value="FE(2+) TRANSPORT PROTEIN A"/>
    <property type="match status" value="1"/>
</dbReference>
<dbReference type="SMART" id="SM00899">
    <property type="entry name" value="FeoA"/>
    <property type="match status" value="1"/>
</dbReference>
<dbReference type="PANTHER" id="PTHR42954:SF2">
    <property type="entry name" value="FE(2+) TRANSPORT PROTEIN A"/>
    <property type="match status" value="1"/>
</dbReference>
<dbReference type="OrthoDB" id="9811076at2"/>
<accession>A0A1B9F643</accession>
<organism evidence="3 4">
    <name type="scientific">Dissulfuribacter thermophilus</name>
    <dbReference type="NCBI Taxonomy" id="1156395"/>
    <lineage>
        <taxon>Bacteria</taxon>
        <taxon>Pseudomonadati</taxon>
        <taxon>Thermodesulfobacteriota</taxon>
        <taxon>Dissulfuribacteria</taxon>
        <taxon>Dissulfuribacterales</taxon>
        <taxon>Dissulfuribacteraceae</taxon>
        <taxon>Dissulfuribacter</taxon>
    </lineage>
</organism>
<evidence type="ECO:0000256" key="1">
    <source>
        <dbReference type="ARBA" id="ARBA00023004"/>
    </source>
</evidence>
<dbReference type="InterPro" id="IPR052713">
    <property type="entry name" value="FeoA"/>
</dbReference>
<evidence type="ECO:0000313" key="3">
    <source>
        <dbReference type="EMBL" id="OCC15343.1"/>
    </source>
</evidence>